<dbReference type="Proteomes" id="UP000244090">
    <property type="component" value="Unassembled WGS sequence"/>
</dbReference>
<dbReference type="Gene3D" id="3.30.1330.60">
    <property type="entry name" value="OmpA-like domain"/>
    <property type="match status" value="1"/>
</dbReference>
<keyword evidence="1" id="KW-0472">Membrane</keyword>
<dbReference type="Pfam" id="PF00691">
    <property type="entry name" value="OmpA"/>
    <property type="match status" value="1"/>
</dbReference>
<dbReference type="AlphaFoldDB" id="A0A2T6BUL6"/>
<evidence type="ECO:0000313" key="3">
    <source>
        <dbReference type="EMBL" id="PTX59779.1"/>
    </source>
</evidence>
<organism evidence="3 4">
    <name type="scientific">Kordia periserrulae</name>
    <dbReference type="NCBI Taxonomy" id="701523"/>
    <lineage>
        <taxon>Bacteria</taxon>
        <taxon>Pseudomonadati</taxon>
        <taxon>Bacteroidota</taxon>
        <taxon>Flavobacteriia</taxon>
        <taxon>Flavobacteriales</taxon>
        <taxon>Flavobacteriaceae</taxon>
        <taxon>Kordia</taxon>
    </lineage>
</organism>
<evidence type="ECO:0000259" key="2">
    <source>
        <dbReference type="PROSITE" id="PS51123"/>
    </source>
</evidence>
<dbReference type="OrthoDB" id="9814546at2"/>
<dbReference type="InterPro" id="IPR036737">
    <property type="entry name" value="OmpA-like_sf"/>
</dbReference>
<reference evidence="3 4" key="1">
    <citation type="submission" date="2018-04" db="EMBL/GenBank/DDBJ databases">
        <title>Genomic Encyclopedia of Archaeal and Bacterial Type Strains, Phase II (KMG-II): from individual species to whole genera.</title>
        <authorList>
            <person name="Goeker M."/>
        </authorList>
    </citation>
    <scope>NUCLEOTIDE SEQUENCE [LARGE SCALE GENOMIC DNA]</scope>
    <source>
        <strain evidence="3 4">DSM 25731</strain>
    </source>
</reference>
<name>A0A2T6BUL6_9FLAO</name>
<sequence>MADVNTFDQGSKILQNVDVSSMVTALALGIAEAQERLDTNSVSQLIRLSESKVAGKSLLELGFQPAFYAFDFADISAKISLKMAVKEEVEVDFSLSVDYKNNQTFDQDFFDELKESKKNSVSKYSKTQKDIALKASTSEDISINEKTTKVHEEEGSYSKIEKSKEQMRDAAQNIRVESVIEDKRVLDQNSLTDVYIAKEGGYVVVTEPYIHTDTEGLLKLDQTYLPAADPSNPVITLKTAKTFEKEVDFATTLANARTENGGTVVGISSTGIHRASGTKVYEFFFDWDKSVIDYSYSTGVKSDSLNEADVTALAMTLKRDPALVITVTGYTDGSGSASQKNAAYNEALGKKRAESFRNKLSKIAGVTFTDARVKIATEGESLANGSTSKDATIRKVTVTFASGAPDYILFNGGEITKTGAAPKNSGPNHFVYVEPTNVTANTGLDITFMYGGETYLLRQGATDNLSSLVNSKGKYEELFIEKVDESYYLLHEETKVNYFVHSSENKELNVKVNNESSEEMNKESTEVYVGETQNELSKLKKSQQDFKGDRSLAISGSLDVRYARQFNMSVEGNASVSARMISVPPPTALENYIQSLTNTNTNSN</sequence>
<dbReference type="GO" id="GO:0016020">
    <property type="term" value="C:membrane"/>
    <property type="evidence" value="ECO:0007669"/>
    <property type="project" value="UniProtKB-UniRule"/>
</dbReference>
<comment type="caution">
    <text evidence="3">The sequence shown here is derived from an EMBL/GenBank/DDBJ whole genome shotgun (WGS) entry which is preliminary data.</text>
</comment>
<feature type="domain" description="OmpA-like" evidence="2">
    <location>
        <begin position="276"/>
        <end position="404"/>
    </location>
</feature>
<gene>
    <name evidence="3" type="ORF">C8N46_10889</name>
</gene>
<proteinExistence type="predicted"/>
<dbReference type="RefSeq" id="WP_108115933.1">
    <property type="nucleotide sequence ID" value="NZ_QBKT01000008.1"/>
</dbReference>
<accession>A0A2T6BUL6</accession>
<evidence type="ECO:0000313" key="4">
    <source>
        <dbReference type="Proteomes" id="UP000244090"/>
    </source>
</evidence>
<dbReference type="PROSITE" id="PS51123">
    <property type="entry name" value="OMPA_2"/>
    <property type="match status" value="1"/>
</dbReference>
<evidence type="ECO:0000256" key="1">
    <source>
        <dbReference type="PROSITE-ProRule" id="PRU00473"/>
    </source>
</evidence>
<keyword evidence="4" id="KW-1185">Reference proteome</keyword>
<dbReference type="InterPro" id="IPR006665">
    <property type="entry name" value="OmpA-like"/>
</dbReference>
<protein>
    <submittedName>
        <fullName evidence="3">OmpA family protein</fullName>
    </submittedName>
</protein>
<dbReference type="SUPFAM" id="SSF103088">
    <property type="entry name" value="OmpA-like"/>
    <property type="match status" value="1"/>
</dbReference>
<dbReference type="EMBL" id="QBKT01000008">
    <property type="protein sequence ID" value="PTX59779.1"/>
    <property type="molecule type" value="Genomic_DNA"/>
</dbReference>